<keyword evidence="1" id="KW-0812">Transmembrane</keyword>
<dbReference type="EMBL" id="JAHVHU010000006">
    <property type="protein sequence ID" value="MBY5957792.1"/>
    <property type="molecule type" value="Genomic_DNA"/>
</dbReference>
<gene>
    <name evidence="2" type="ORF">KUV50_06605</name>
</gene>
<keyword evidence="1" id="KW-1133">Transmembrane helix</keyword>
<keyword evidence="3" id="KW-1185">Reference proteome</keyword>
<dbReference type="SUPFAM" id="SSF52833">
    <property type="entry name" value="Thioredoxin-like"/>
    <property type="match status" value="1"/>
</dbReference>
<dbReference type="AlphaFoldDB" id="A0A953L6L7"/>
<evidence type="ECO:0000313" key="3">
    <source>
        <dbReference type="Proteomes" id="UP000753961"/>
    </source>
</evidence>
<dbReference type="RefSeq" id="WP_222579314.1">
    <property type="nucleotide sequence ID" value="NZ_JAHVHU010000006.1"/>
</dbReference>
<dbReference type="InterPro" id="IPR036249">
    <property type="entry name" value="Thioredoxin-like_sf"/>
</dbReference>
<proteinExistence type="predicted"/>
<accession>A0A953L6L7</accession>
<comment type="caution">
    <text evidence="2">The sequence shown here is derived from an EMBL/GenBank/DDBJ whole genome shotgun (WGS) entry which is preliminary data.</text>
</comment>
<protein>
    <recommendedName>
        <fullName evidence="4">Thioredoxin domain-containing protein</fullName>
    </recommendedName>
</protein>
<feature type="transmembrane region" description="Helical" evidence="1">
    <location>
        <begin position="6"/>
        <end position="26"/>
    </location>
</feature>
<name>A0A953L6L7_9BACT</name>
<evidence type="ECO:0000313" key="2">
    <source>
        <dbReference type="EMBL" id="MBY5957792.1"/>
    </source>
</evidence>
<sequence>MKKPLSFVLIFSIIGISAYFIARIIYKNAQIERVTENSKTIDWFEEYMRSNDTLSQNNTPTVLIYFNPDCEFCQHEAIGFYNYRTKLGDANWYWISDATQQEINNFSNEYKLTPISRLHFIHDSTGFLWQSAGATTIPYILVYNSSGNLTHKFSGETKIEAILLALE</sequence>
<organism evidence="2 3">
    <name type="scientific">Membranihabitans marinus</name>
    <dbReference type="NCBI Taxonomy" id="1227546"/>
    <lineage>
        <taxon>Bacteria</taxon>
        <taxon>Pseudomonadati</taxon>
        <taxon>Bacteroidota</taxon>
        <taxon>Saprospiria</taxon>
        <taxon>Saprospirales</taxon>
        <taxon>Saprospiraceae</taxon>
        <taxon>Membranihabitans</taxon>
    </lineage>
</organism>
<evidence type="ECO:0000256" key="1">
    <source>
        <dbReference type="SAM" id="Phobius"/>
    </source>
</evidence>
<dbReference type="Gene3D" id="3.40.30.10">
    <property type="entry name" value="Glutaredoxin"/>
    <property type="match status" value="1"/>
</dbReference>
<dbReference type="Proteomes" id="UP000753961">
    <property type="component" value="Unassembled WGS sequence"/>
</dbReference>
<reference evidence="2" key="1">
    <citation type="submission" date="2021-06" db="EMBL/GenBank/DDBJ databases">
        <title>44 bacteria genomes isolated from Dapeng, Shenzhen.</title>
        <authorList>
            <person name="Zheng W."/>
            <person name="Yu S."/>
            <person name="Huang Y."/>
        </authorList>
    </citation>
    <scope>NUCLEOTIDE SEQUENCE</scope>
    <source>
        <strain evidence="2">DP5N28-2</strain>
    </source>
</reference>
<evidence type="ECO:0008006" key="4">
    <source>
        <dbReference type="Google" id="ProtNLM"/>
    </source>
</evidence>
<keyword evidence="1" id="KW-0472">Membrane</keyword>